<dbReference type="PANTHER" id="PTHR13261">
    <property type="entry name" value="BRCA2 AND CDKN1A INTERACTING PROTEIN"/>
    <property type="match status" value="1"/>
</dbReference>
<sequence length="276" mass="31587">MGSKKRKLQNNSDNDIEDEASDVSIENENNEIQATFEGRNLEDFDFHGIKQLLQQAFLKAHVDLTQVTDMLINQQGLGSVLKQVSEDESEDAEDDSNEVFGVTTVLNMTAHRETPCVRQLLDFFKVQAKKYGNTETQQKVNEILDENKKIGLLINERFLNIPAAISVPMLSSLQEEIKRMRKKNQSYEFQNFIMVCKTYRPKKDKSETSFSNDEECIFSANADYNFEYSVAKEADTAIAGKWGNKEEEVIPFRKVLIFSANKLESIISQIKNFVQT</sequence>
<dbReference type="Pfam" id="PF13862">
    <property type="entry name" value="BCCIP"/>
    <property type="match status" value="1"/>
</dbReference>
<dbReference type="PANTHER" id="PTHR13261:SF0">
    <property type="entry name" value="BRCA2 AND CDKN1A-INTERACTING PROTEIN"/>
    <property type="match status" value="1"/>
</dbReference>
<proteinExistence type="inferred from homology"/>
<evidence type="ECO:0000313" key="5">
    <source>
        <dbReference type="Proteomes" id="UP001516400"/>
    </source>
</evidence>
<gene>
    <name evidence="4" type="ORF">HHI36_008480</name>
</gene>
<protein>
    <recommendedName>
        <fullName evidence="2">Protein BCCIP homolog</fullName>
    </recommendedName>
</protein>
<dbReference type="PIRSF" id="PIRSF028983">
    <property type="entry name" value="BCP1"/>
    <property type="match status" value="1"/>
</dbReference>
<accession>A0ABD2MSM2</accession>
<dbReference type="InterPro" id="IPR025602">
    <property type="entry name" value="BCP1_family"/>
</dbReference>
<evidence type="ECO:0000256" key="3">
    <source>
        <dbReference type="SAM" id="MobiDB-lite"/>
    </source>
</evidence>
<evidence type="ECO:0000256" key="2">
    <source>
        <dbReference type="PIRNR" id="PIRNR028983"/>
    </source>
</evidence>
<name>A0ABD2MSM2_9CUCU</name>
<dbReference type="AlphaFoldDB" id="A0ABD2MSM2"/>
<organism evidence="4 5">
    <name type="scientific">Cryptolaemus montrouzieri</name>
    <dbReference type="NCBI Taxonomy" id="559131"/>
    <lineage>
        <taxon>Eukaryota</taxon>
        <taxon>Metazoa</taxon>
        <taxon>Ecdysozoa</taxon>
        <taxon>Arthropoda</taxon>
        <taxon>Hexapoda</taxon>
        <taxon>Insecta</taxon>
        <taxon>Pterygota</taxon>
        <taxon>Neoptera</taxon>
        <taxon>Endopterygota</taxon>
        <taxon>Coleoptera</taxon>
        <taxon>Polyphaga</taxon>
        <taxon>Cucujiformia</taxon>
        <taxon>Coccinelloidea</taxon>
        <taxon>Coccinellidae</taxon>
        <taxon>Scymninae</taxon>
        <taxon>Scymnini</taxon>
        <taxon>Cryptolaemus</taxon>
    </lineage>
</organism>
<evidence type="ECO:0000313" key="4">
    <source>
        <dbReference type="EMBL" id="KAL3269410.1"/>
    </source>
</evidence>
<feature type="region of interest" description="Disordered" evidence="3">
    <location>
        <begin position="1"/>
        <end position="27"/>
    </location>
</feature>
<dbReference type="EMBL" id="JABFTP020000021">
    <property type="protein sequence ID" value="KAL3269410.1"/>
    <property type="molecule type" value="Genomic_DNA"/>
</dbReference>
<comment type="similarity">
    <text evidence="1 2">Belongs to the BCP1 family.</text>
</comment>
<dbReference type="Proteomes" id="UP001516400">
    <property type="component" value="Unassembled WGS sequence"/>
</dbReference>
<evidence type="ECO:0000256" key="1">
    <source>
        <dbReference type="ARBA" id="ARBA00006781"/>
    </source>
</evidence>
<reference evidence="4 5" key="1">
    <citation type="journal article" date="2021" name="BMC Biol.">
        <title>Horizontally acquired antibacterial genes associated with adaptive radiation of ladybird beetles.</title>
        <authorList>
            <person name="Li H.S."/>
            <person name="Tang X.F."/>
            <person name="Huang Y.H."/>
            <person name="Xu Z.Y."/>
            <person name="Chen M.L."/>
            <person name="Du X.Y."/>
            <person name="Qiu B.Y."/>
            <person name="Chen P.T."/>
            <person name="Zhang W."/>
            <person name="Slipinski A."/>
            <person name="Escalona H.E."/>
            <person name="Waterhouse R.M."/>
            <person name="Zwick A."/>
            <person name="Pang H."/>
        </authorList>
    </citation>
    <scope>NUCLEOTIDE SEQUENCE [LARGE SCALE GENOMIC DNA]</scope>
    <source>
        <strain evidence="4">SYSU2018</strain>
    </source>
</reference>
<comment type="caution">
    <text evidence="4">The sequence shown here is derived from an EMBL/GenBank/DDBJ whole genome shotgun (WGS) entry which is preliminary data.</text>
</comment>
<keyword evidence="5" id="KW-1185">Reference proteome</keyword>